<name>A0A6J7IVJ8_9ZZZZ</name>
<feature type="region of interest" description="Disordered" evidence="1">
    <location>
        <begin position="1"/>
        <end position="26"/>
    </location>
</feature>
<accession>A0A6J7IVJ8</accession>
<proteinExistence type="predicted"/>
<reference evidence="2" key="1">
    <citation type="submission" date="2020-05" db="EMBL/GenBank/DDBJ databases">
        <authorList>
            <person name="Chiriac C."/>
            <person name="Salcher M."/>
            <person name="Ghai R."/>
            <person name="Kavagutti S V."/>
        </authorList>
    </citation>
    <scope>NUCLEOTIDE SEQUENCE</scope>
</reference>
<organism evidence="2">
    <name type="scientific">freshwater metagenome</name>
    <dbReference type="NCBI Taxonomy" id="449393"/>
    <lineage>
        <taxon>unclassified sequences</taxon>
        <taxon>metagenomes</taxon>
        <taxon>ecological metagenomes</taxon>
    </lineage>
</organism>
<dbReference type="EMBL" id="CAFBMH010000169">
    <property type="protein sequence ID" value="CAB4934889.1"/>
    <property type="molecule type" value="Genomic_DNA"/>
</dbReference>
<evidence type="ECO:0000256" key="1">
    <source>
        <dbReference type="SAM" id="MobiDB-lite"/>
    </source>
</evidence>
<protein>
    <submittedName>
        <fullName evidence="2">Unannotated protein</fullName>
    </submittedName>
</protein>
<evidence type="ECO:0000313" key="2">
    <source>
        <dbReference type="EMBL" id="CAB4934889.1"/>
    </source>
</evidence>
<gene>
    <name evidence="2" type="ORF">UFOPK3543_02892</name>
</gene>
<sequence>MPTRVSSTRAGTSDVNELSTGNQPTTSTITFVVPAALKMLTLPPAPSFETTRFGTV</sequence>
<dbReference type="AlphaFoldDB" id="A0A6J7IVJ8"/>